<dbReference type="OrthoDB" id="10631193at2759"/>
<protein>
    <submittedName>
        <fullName evidence="1">Uncharacterized protein</fullName>
    </submittedName>
</protein>
<evidence type="ECO:0000313" key="2">
    <source>
        <dbReference type="Proteomes" id="UP000073492"/>
    </source>
</evidence>
<dbReference type="EMBL" id="LFZO01000040">
    <property type="protein sequence ID" value="KXT16267.1"/>
    <property type="molecule type" value="Genomic_DNA"/>
</dbReference>
<sequence>MPPTLSRRAEEIIRRELRAQGFANANPNNRATQQWQADHNASSILPSIVRRISSGQRLVSWRIQYHDSSASPAATPTYQCAQPAGAPTHQYPADSDLDISSASTNNQSITIRIRVGPNVAHIPGDRRDLARLHRWEIMSSGELERSSESVRGIVRRAQAILNDRERVPPEVIRALAEGLQLSRINWFLRSASESP</sequence>
<proteinExistence type="predicted"/>
<evidence type="ECO:0000313" key="1">
    <source>
        <dbReference type="EMBL" id="KXT16267.1"/>
    </source>
</evidence>
<gene>
    <name evidence="1" type="ORF">AC579_477</name>
</gene>
<dbReference type="Proteomes" id="UP000073492">
    <property type="component" value="Unassembled WGS sequence"/>
</dbReference>
<keyword evidence="2" id="KW-1185">Reference proteome</keyword>
<name>A0A139IN72_9PEZI</name>
<reference evidence="1 2" key="1">
    <citation type="submission" date="2015-07" db="EMBL/GenBank/DDBJ databases">
        <title>Comparative genomics of the Sigatoka disease complex on banana suggests a link between parallel evolutionary changes in Pseudocercospora fijiensis and Pseudocercospora eumusae and increased virulence on the banana host.</title>
        <authorList>
            <person name="Chang T.-C."/>
            <person name="Salvucci A."/>
            <person name="Crous P.W."/>
            <person name="Stergiopoulos I."/>
        </authorList>
    </citation>
    <scope>NUCLEOTIDE SEQUENCE [LARGE SCALE GENOMIC DNA]</scope>
    <source>
        <strain evidence="1 2">CBS 116634</strain>
    </source>
</reference>
<comment type="caution">
    <text evidence="1">The sequence shown here is derived from an EMBL/GenBank/DDBJ whole genome shotgun (WGS) entry which is preliminary data.</text>
</comment>
<accession>A0A139IN72</accession>
<organism evidence="1 2">
    <name type="scientific">Pseudocercospora musae</name>
    <dbReference type="NCBI Taxonomy" id="113226"/>
    <lineage>
        <taxon>Eukaryota</taxon>
        <taxon>Fungi</taxon>
        <taxon>Dikarya</taxon>
        <taxon>Ascomycota</taxon>
        <taxon>Pezizomycotina</taxon>
        <taxon>Dothideomycetes</taxon>
        <taxon>Dothideomycetidae</taxon>
        <taxon>Mycosphaerellales</taxon>
        <taxon>Mycosphaerellaceae</taxon>
        <taxon>Pseudocercospora</taxon>
    </lineage>
</organism>
<dbReference type="AlphaFoldDB" id="A0A139IN72"/>